<dbReference type="Proteomes" id="UP001056855">
    <property type="component" value="Chromosome"/>
</dbReference>
<dbReference type="PANTHER" id="PTHR42770:SF7">
    <property type="entry name" value="MEMBRANE PROTEIN"/>
    <property type="match status" value="1"/>
</dbReference>
<dbReference type="InterPro" id="IPR002293">
    <property type="entry name" value="AA/rel_permease1"/>
</dbReference>
<gene>
    <name evidence="7" type="ORF">NGM29_07765</name>
</gene>
<dbReference type="Gene3D" id="1.20.1740.10">
    <property type="entry name" value="Amino acid/polyamine transporter I"/>
    <property type="match status" value="1"/>
</dbReference>
<keyword evidence="2" id="KW-1003">Cell membrane</keyword>
<feature type="transmembrane region" description="Helical" evidence="6">
    <location>
        <begin position="346"/>
        <end position="363"/>
    </location>
</feature>
<evidence type="ECO:0000313" key="8">
    <source>
        <dbReference type="Proteomes" id="UP001056855"/>
    </source>
</evidence>
<feature type="transmembrane region" description="Helical" evidence="6">
    <location>
        <begin position="116"/>
        <end position="138"/>
    </location>
</feature>
<dbReference type="PANTHER" id="PTHR42770">
    <property type="entry name" value="AMINO ACID TRANSPORTER-RELATED"/>
    <property type="match status" value="1"/>
</dbReference>
<keyword evidence="5 6" id="KW-0472">Membrane</keyword>
<evidence type="ECO:0000256" key="3">
    <source>
        <dbReference type="ARBA" id="ARBA00022692"/>
    </source>
</evidence>
<dbReference type="GO" id="GO:0022857">
    <property type="term" value="F:transmembrane transporter activity"/>
    <property type="evidence" value="ECO:0007669"/>
    <property type="project" value="InterPro"/>
</dbReference>
<evidence type="ECO:0000256" key="6">
    <source>
        <dbReference type="SAM" id="Phobius"/>
    </source>
</evidence>
<evidence type="ECO:0000256" key="1">
    <source>
        <dbReference type="ARBA" id="ARBA00004651"/>
    </source>
</evidence>
<name>A0A9E7SWJ8_9EURY</name>
<dbReference type="InterPro" id="IPR050367">
    <property type="entry name" value="APC_superfamily"/>
</dbReference>
<keyword evidence="4 6" id="KW-1133">Transmembrane helix</keyword>
<dbReference type="PIRSF" id="PIRSF006060">
    <property type="entry name" value="AA_transporter"/>
    <property type="match status" value="1"/>
</dbReference>
<evidence type="ECO:0000256" key="5">
    <source>
        <dbReference type="ARBA" id="ARBA00023136"/>
    </source>
</evidence>
<feature type="transmembrane region" description="Helical" evidence="6">
    <location>
        <begin position="384"/>
        <end position="404"/>
    </location>
</feature>
<dbReference type="Pfam" id="PF13520">
    <property type="entry name" value="AA_permease_2"/>
    <property type="match status" value="1"/>
</dbReference>
<keyword evidence="3 6" id="KW-0812">Transmembrane</keyword>
<feature type="transmembrane region" description="Helical" evidence="6">
    <location>
        <begin position="182"/>
        <end position="203"/>
    </location>
</feature>
<evidence type="ECO:0000256" key="2">
    <source>
        <dbReference type="ARBA" id="ARBA00022475"/>
    </source>
</evidence>
<feature type="transmembrane region" description="Helical" evidence="6">
    <location>
        <begin position="47"/>
        <end position="68"/>
    </location>
</feature>
<feature type="transmembrane region" description="Helical" evidence="6">
    <location>
        <begin position="89"/>
        <end position="110"/>
    </location>
</feature>
<protein>
    <submittedName>
        <fullName evidence="7">APC family permease</fullName>
    </submittedName>
</protein>
<feature type="transmembrane region" description="Helical" evidence="6">
    <location>
        <begin position="267"/>
        <end position="292"/>
    </location>
</feature>
<organism evidence="7 8">
    <name type="scientific">Natronosalvus rutilus</name>
    <dbReference type="NCBI Taxonomy" id="2953753"/>
    <lineage>
        <taxon>Archaea</taxon>
        <taxon>Methanobacteriati</taxon>
        <taxon>Methanobacteriota</taxon>
        <taxon>Stenosarchaea group</taxon>
        <taxon>Halobacteria</taxon>
        <taxon>Halobacteriales</taxon>
        <taxon>Natrialbaceae</taxon>
        <taxon>Natronosalvus</taxon>
    </lineage>
</organism>
<accession>A0A9E7SWJ8</accession>
<feature type="transmembrane region" description="Helical" evidence="6">
    <location>
        <begin position="410"/>
        <end position="427"/>
    </location>
</feature>
<evidence type="ECO:0000256" key="4">
    <source>
        <dbReference type="ARBA" id="ARBA00022989"/>
    </source>
</evidence>
<dbReference type="GeneID" id="73289933"/>
<keyword evidence="8" id="KW-1185">Reference proteome</keyword>
<dbReference type="KEGG" id="sawl:NGM29_07765"/>
<feature type="transmembrane region" description="Helical" evidence="6">
    <location>
        <begin position="321"/>
        <end position="340"/>
    </location>
</feature>
<evidence type="ECO:0000313" key="7">
    <source>
        <dbReference type="EMBL" id="UTF55137.1"/>
    </source>
</evidence>
<feature type="transmembrane region" description="Helical" evidence="6">
    <location>
        <begin position="12"/>
        <end position="41"/>
    </location>
</feature>
<reference evidence="7" key="1">
    <citation type="submission" date="2022-06" db="EMBL/GenBank/DDBJ databases">
        <title>Diverse halophilic archaea isolated from saline environments.</title>
        <authorList>
            <person name="Cui H.-L."/>
        </authorList>
    </citation>
    <scope>NUCLEOTIDE SEQUENCE</scope>
    <source>
        <strain evidence="7">WLHS1</strain>
    </source>
</reference>
<sequence length="445" mass="45270">MTGSGTSRGDGGLGLMDAVAIEVGLIVGGALFALVGVGVALSGPGVVVSFAIAITIAVLGLVPTAMLGASFPTTCGHYRYPARFVSPGLAFLAAWGLGISMFTGGLPLYALTAGEYAATLVPVSPAAVGVGLLTLFFLLNLVGIRLAARVQLLMFVGLVVALGSFVVLGVPNVDAANLTPVFSSGAVGIVAGAGVLYFTCLGANFVVDIGGEIRDATVTIPRSFLVSVPLVFVLYVLVALVAVGTVGVETMSGETLAVPAERFLSPAFQTVFVVGGALFAVATSLNATFILVPQYAKALAADGVFPAALGETNDRFGTAHWALLGTYLLSTAILLAPLPFADLGTMLAFGGAFVVAVVMFAAISVVRNPPADFDPDAFPVPTRLAFGMALLAVPLNVLLLGLLATQSPTLFASWVVLCGCGLGYYALRTNYYGSSDIAPTEHSKP</sequence>
<proteinExistence type="predicted"/>
<feature type="transmembrane region" description="Helical" evidence="6">
    <location>
        <begin position="150"/>
        <end position="170"/>
    </location>
</feature>
<dbReference type="EMBL" id="CP100355">
    <property type="protein sequence ID" value="UTF55137.1"/>
    <property type="molecule type" value="Genomic_DNA"/>
</dbReference>
<dbReference type="RefSeq" id="WP_254159896.1">
    <property type="nucleotide sequence ID" value="NZ_CP100355.1"/>
</dbReference>
<feature type="transmembrane region" description="Helical" evidence="6">
    <location>
        <begin position="224"/>
        <end position="247"/>
    </location>
</feature>
<dbReference type="GO" id="GO:0005886">
    <property type="term" value="C:plasma membrane"/>
    <property type="evidence" value="ECO:0007669"/>
    <property type="project" value="UniProtKB-SubCell"/>
</dbReference>
<comment type="subcellular location">
    <subcellularLocation>
        <location evidence="1">Cell membrane</location>
        <topology evidence="1">Multi-pass membrane protein</topology>
    </subcellularLocation>
</comment>
<dbReference type="AlphaFoldDB" id="A0A9E7SWJ8"/>